<keyword evidence="1" id="KW-0472">Membrane</keyword>
<dbReference type="RefSeq" id="WP_317084394.1">
    <property type="nucleotide sequence ID" value="NZ_CP136594.1"/>
</dbReference>
<dbReference type="EMBL" id="CP136594">
    <property type="protein sequence ID" value="WOE76579.1"/>
    <property type="molecule type" value="Genomic_DNA"/>
</dbReference>
<protein>
    <recommendedName>
        <fullName evidence="4">DUF2231 domain-containing protein</fullName>
    </recommendedName>
</protein>
<keyword evidence="3" id="KW-1185">Reference proteome</keyword>
<gene>
    <name evidence="2" type="ORF">RB602_07665</name>
</gene>
<organism evidence="2 3">
    <name type="scientific">Alterisphingorhabdus coralli</name>
    <dbReference type="NCBI Taxonomy" id="3071408"/>
    <lineage>
        <taxon>Bacteria</taxon>
        <taxon>Pseudomonadati</taxon>
        <taxon>Pseudomonadota</taxon>
        <taxon>Alphaproteobacteria</taxon>
        <taxon>Sphingomonadales</taxon>
        <taxon>Sphingomonadaceae</taxon>
        <taxon>Alterisphingorhabdus (ex Yan et al. 2024)</taxon>
    </lineage>
</organism>
<feature type="transmembrane region" description="Helical" evidence="1">
    <location>
        <begin position="41"/>
        <end position="62"/>
    </location>
</feature>
<dbReference type="AlphaFoldDB" id="A0AA97I1B7"/>
<dbReference type="Proteomes" id="UP001302429">
    <property type="component" value="Chromosome"/>
</dbReference>
<keyword evidence="1" id="KW-1133">Transmembrane helix</keyword>
<dbReference type="KEGG" id="acoa:RB602_07665"/>
<evidence type="ECO:0008006" key="4">
    <source>
        <dbReference type="Google" id="ProtNLM"/>
    </source>
</evidence>
<name>A0AA97I1B7_9SPHN</name>
<sequence length="148" mass="16860">MKNRFLLPQILLTISAFEFFGPAIRDSGTSHLLNAEWVGHARVHLVWALGFMVTSGLVNLYLIWRRHENKLRDLYLSCVWQGCNIIGFWISVLFVDHYHGAIIDPKQHMLILGIDENIVAFAFLTVVLVSALLVLKFRVETEIGKTGI</sequence>
<proteinExistence type="predicted"/>
<evidence type="ECO:0000313" key="2">
    <source>
        <dbReference type="EMBL" id="WOE76579.1"/>
    </source>
</evidence>
<reference evidence="2 3" key="1">
    <citation type="submission" date="2023-10" db="EMBL/GenBank/DDBJ databases">
        <title>Complete genome sequence of a Sphingomonadaceae bacterium.</title>
        <authorList>
            <person name="Yan C."/>
        </authorList>
    </citation>
    <scope>NUCLEOTIDE SEQUENCE [LARGE SCALE GENOMIC DNA]</scope>
    <source>
        <strain evidence="2 3">SCSIO 66989</strain>
    </source>
</reference>
<evidence type="ECO:0000313" key="3">
    <source>
        <dbReference type="Proteomes" id="UP001302429"/>
    </source>
</evidence>
<evidence type="ECO:0000256" key="1">
    <source>
        <dbReference type="SAM" id="Phobius"/>
    </source>
</evidence>
<feature type="transmembrane region" description="Helical" evidence="1">
    <location>
        <begin position="118"/>
        <end position="135"/>
    </location>
</feature>
<feature type="transmembrane region" description="Helical" evidence="1">
    <location>
        <begin position="74"/>
        <end position="98"/>
    </location>
</feature>
<accession>A0AA97I1B7</accession>
<keyword evidence="1" id="KW-0812">Transmembrane</keyword>